<dbReference type="SMART" id="SM00088">
    <property type="entry name" value="PINT"/>
    <property type="match status" value="1"/>
</dbReference>
<dbReference type="PANTHER" id="PTHR10855">
    <property type="entry name" value="26S PROTEASOME NON-ATPASE REGULATORY SUBUNIT 12/COP9 SIGNALOSOME COMPLEX SUBUNIT 4"/>
    <property type="match status" value="1"/>
</dbReference>
<dbReference type="InterPro" id="IPR054559">
    <property type="entry name" value="PSMD12-CSN4-like_N"/>
</dbReference>
<keyword evidence="7" id="KW-0539">Nucleus</keyword>
<dbReference type="Gene3D" id="1.10.10.10">
    <property type="entry name" value="Winged helix-like DNA-binding domain superfamily/Winged helix DNA-binding domain"/>
    <property type="match status" value="1"/>
</dbReference>
<dbReference type="OrthoDB" id="295656at2759"/>
<comment type="similarity">
    <text evidence="3">Belongs to the CSN4 family.</text>
</comment>
<dbReference type="AlphaFoldDB" id="A0A2C5Y7Q0"/>
<evidence type="ECO:0000313" key="9">
    <source>
        <dbReference type="EMBL" id="PHH65515.1"/>
    </source>
</evidence>
<evidence type="ECO:0000256" key="2">
    <source>
        <dbReference type="ARBA" id="ARBA00004496"/>
    </source>
</evidence>
<dbReference type="GO" id="GO:0008180">
    <property type="term" value="C:COP9 signalosome"/>
    <property type="evidence" value="ECO:0007669"/>
    <property type="project" value="UniProtKB-KW"/>
</dbReference>
<evidence type="ECO:0000256" key="1">
    <source>
        <dbReference type="ARBA" id="ARBA00004123"/>
    </source>
</evidence>
<dbReference type="STRING" id="1399860.A0A2C5Y7Q0"/>
<comment type="subcellular location">
    <subcellularLocation>
        <location evidence="2">Cytoplasm</location>
    </subcellularLocation>
    <subcellularLocation>
        <location evidence="1">Nucleus</location>
    </subcellularLocation>
</comment>
<dbReference type="InterPro" id="IPR040134">
    <property type="entry name" value="PSMD12/CSN4"/>
</dbReference>
<accession>A0A2C5Y7Q0</accession>
<evidence type="ECO:0000256" key="4">
    <source>
        <dbReference type="ARBA" id="ARBA00014881"/>
    </source>
</evidence>
<dbReference type="Proteomes" id="UP000226192">
    <property type="component" value="Unassembled WGS sequence"/>
</dbReference>
<dbReference type="GO" id="GO:0005829">
    <property type="term" value="C:cytosol"/>
    <property type="evidence" value="ECO:0007669"/>
    <property type="project" value="TreeGrafter"/>
</dbReference>
<dbReference type="SUPFAM" id="SSF46785">
    <property type="entry name" value="Winged helix' DNA-binding domain"/>
    <property type="match status" value="1"/>
</dbReference>
<name>A0A2C5Y7Q0_9HYPO</name>
<reference evidence="9 10" key="1">
    <citation type="submission" date="2017-06" db="EMBL/GenBank/DDBJ databases">
        <title>Ant-infecting Ophiocordyceps genomes reveal a high diversity of potential behavioral manipulation genes and a possible major role for enterotoxins.</title>
        <authorList>
            <person name="De Bekker C."/>
            <person name="Evans H.C."/>
            <person name="Brachmann A."/>
            <person name="Hughes D.P."/>
        </authorList>
    </citation>
    <scope>NUCLEOTIDE SEQUENCE [LARGE SCALE GENOMIC DNA]</scope>
    <source>
        <strain evidence="9 10">Map64</strain>
    </source>
</reference>
<keyword evidence="6" id="KW-0736">Signalosome</keyword>
<keyword evidence="5" id="KW-0963">Cytoplasm</keyword>
<evidence type="ECO:0000313" key="10">
    <source>
        <dbReference type="Proteomes" id="UP000226192"/>
    </source>
</evidence>
<dbReference type="Pfam" id="PF01399">
    <property type="entry name" value="PCI"/>
    <property type="match status" value="1"/>
</dbReference>
<organism evidence="9 10">
    <name type="scientific">Ophiocordyceps australis</name>
    <dbReference type="NCBI Taxonomy" id="1399860"/>
    <lineage>
        <taxon>Eukaryota</taxon>
        <taxon>Fungi</taxon>
        <taxon>Dikarya</taxon>
        <taxon>Ascomycota</taxon>
        <taxon>Pezizomycotina</taxon>
        <taxon>Sordariomycetes</taxon>
        <taxon>Hypocreomycetidae</taxon>
        <taxon>Hypocreales</taxon>
        <taxon>Ophiocordycipitaceae</taxon>
        <taxon>Ophiocordyceps</taxon>
    </lineage>
</organism>
<dbReference type="PROSITE" id="PS50250">
    <property type="entry name" value="PCI"/>
    <property type="match status" value="1"/>
</dbReference>
<dbReference type="InterPro" id="IPR036388">
    <property type="entry name" value="WH-like_DNA-bd_sf"/>
</dbReference>
<evidence type="ECO:0000256" key="5">
    <source>
        <dbReference type="ARBA" id="ARBA00022490"/>
    </source>
</evidence>
<sequence length="469" mass="51529">MADLLGGHGPPCTTLVDALARIDEAPAVQKTQMYEALLAALKKYSTQETACKDLAALMASIRAHALGVVALRSILSACLDTIESFDSELVKIATIPNMFALVTQPTALASSSTASAATSSSSSSVFSDLMARMCEMLAGAYEGQGEFKNAAMTLALIPLDSSQRRVSDLERARVWVRVVRNYLEIDDTTAAESYVNKLKNIMHDVDHVELQLHFGLSQARILDAQRNFLSAAQRYHDISFSPAITDAERLHTLTMAVKCALLAPAGPARSRMLARLYKDERCSQLDEFGILEKMLLDRLLTPAEVEKFAQGLQPHQLAKMADGSTVLQKAVVEHNLVGVSRLYANIQFEALGHLLHLDAIRVEEITARMIEQGRLNGRIHQVMGIVEFERGEALGQRNSDKPELMVGKELRQWGANVESLSEQIETIANSLQSEFPEFVAANLVLYAIRSEVCSDVFEKANGWCEPRLG</sequence>
<dbReference type="InterPro" id="IPR000717">
    <property type="entry name" value="PCI_dom"/>
</dbReference>
<evidence type="ECO:0000256" key="7">
    <source>
        <dbReference type="ARBA" id="ARBA00023242"/>
    </source>
</evidence>
<feature type="domain" description="PCI" evidence="8">
    <location>
        <begin position="224"/>
        <end position="393"/>
    </location>
</feature>
<dbReference type="EMBL" id="NJET01000017">
    <property type="protein sequence ID" value="PHH65515.1"/>
    <property type="molecule type" value="Genomic_DNA"/>
</dbReference>
<dbReference type="Pfam" id="PF22241">
    <property type="entry name" value="PSMD12-CSN4_N"/>
    <property type="match status" value="1"/>
</dbReference>
<protein>
    <recommendedName>
        <fullName evidence="4">COP9 signalosome complex subunit 4</fullName>
    </recommendedName>
</protein>
<dbReference type="PANTHER" id="PTHR10855:SF2">
    <property type="entry name" value="COP9 SIGNALOSOME COMPLEX SUBUNIT 4"/>
    <property type="match status" value="1"/>
</dbReference>
<dbReference type="InterPro" id="IPR036390">
    <property type="entry name" value="WH_DNA-bd_sf"/>
</dbReference>
<comment type="caution">
    <text evidence="9">The sequence shown here is derived from an EMBL/GenBank/DDBJ whole genome shotgun (WGS) entry which is preliminary data.</text>
</comment>
<proteinExistence type="inferred from homology"/>
<gene>
    <name evidence="9" type="ORF">CDD81_2295</name>
</gene>
<evidence type="ECO:0000256" key="3">
    <source>
        <dbReference type="ARBA" id="ARBA00010417"/>
    </source>
</evidence>
<evidence type="ECO:0000259" key="8">
    <source>
        <dbReference type="PROSITE" id="PS50250"/>
    </source>
</evidence>
<evidence type="ECO:0000256" key="6">
    <source>
        <dbReference type="ARBA" id="ARBA00022790"/>
    </source>
</evidence>
<keyword evidence="10" id="KW-1185">Reference proteome</keyword>